<dbReference type="OrthoDB" id="10265994at2759"/>
<dbReference type="InterPro" id="IPR037802">
    <property type="entry name" value="SGF29"/>
</dbReference>
<dbReference type="Proteomes" id="UP000193922">
    <property type="component" value="Unassembled WGS sequence"/>
</dbReference>
<dbReference type="PROSITE" id="PS51518">
    <property type="entry name" value="SGF29_C"/>
    <property type="match status" value="1"/>
</dbReference>
<dbReference type="PANTHER" id="PTHR21539">
    <property type="entry name" value="SAGA-ASSOCIATED FACTOR 29"/>
    <property type="match status" value="1"/>
</dbReference>
<organism evidence="3 4">
    <name type="scientific">Linderina pennispora</name>
    <dbReference type="NCBI Taxonomy" id="61395"/>
    <lineage>
        <taxon>Eukaryota</taxon>
        <taxon>Fungi</taxon>
        <taxon>Fungi incertae sedis</taxon>
        <taxon>Zoopagomycota</taxon>
        <taxon>Kickxellomycotina</taxon>
        <taxon>Kickxellomycetes</taxon>
        <taxon>Kickxellales</taxon>
        <taxon>Kickxellaceae</taxon>
        <taxon>Linderina</taxon>
    </lineage>
</organism>
<feature type="compositionally biased region" description="Basic and acidic residues" evidence="1">
    <location>
        <begin position="102"/>
        <end position="129"/>
    </location>
</feature>
<feature type="region of interest" description="Disordered" evidence="1">
    <location>
        <begin position="81"/>
        <end position="131"/>
    </location>
</feature>
<evidence type="ECO:0000259" key="2">
    <source>
        <dbReference type="PROSITE" id="PS51518"/>
    </source>
</evidence>
<dbReference type="InterPro" id="IPR010750">
    <property type="entry name" value="SGF29_tudor-like_dom"/>
</dbReference>
<keyword evidence="4" id="KW-1185">Reference proteome</keyword>
<proteinExistence type="predicted"/>
<dbReference type="STRING" id="61395.A0A1Y1W462"/>
<dbReference type="EMBL" id="MCFD01000010">
    <property type="protein sequence ID" value="ORX68172.1"/>
    <property type="molecule type" value="Genomic_DNA"/>
</dbReference>
<protein>
    <recommendedName>
        <fullName evidence="2">SGF29 C-terminal domain-containing protein</fullName>
    </recommendedName>
</protein>
<dbReference type="Gene3D" id="2.30.30.140">
    <property type="match status" value="2"/>
</dbReference>
<feature type="region of interest" description="Disordered" evidence="1">
    <location>
        <begin position="1"/>
        <end position="48"/>
    </location>
</feature>
<evidence type="ECO:0000313" key="3">
    <source>
        <dbReference type="EMBL" id="ORX68172.1"/>
    </source>
</evidence>
<dbReference type="Pfam" id="PF07039">
    <property type="entry name" value="SGF29_Tudor"/>
    <property type="match status" value="1"/>
</dbReference>
<dbReference type="CDD" id="cd20393">
    <property type="entry name" value="Tudor_SGF29_rpt1"/>
    <property type="match status" value="1"/>
</dbReference>
<sequence>MSRSRLGSDAGLLGDNSTQPMHDINHMHKALAETGSKDEPVRKYSGRLADNYKRGLALAGQERRAAEAALKQVSALLATHTEAEQKEHSSKRRRVDSPSPSMRRESRSRDRNTESSRSRDSGGRHREPLAKGTYVAARVRASLEQNEEWILATVTGFNAEKGRYTVEDCDDESSVRPRYSVSARLVLFVTAVRNGRRLWDRSKVPEMPRQARVLALYPGTTVFYQASVVTPPMLNETPSAGVLGVLAPPPAVPLSPGATFVPDPALNPMYKVQFDDDDNKEMDVPAHLVIPMPRADKTQARARTH</sequence>
<feature type="domain" description="SGF29 C-terminal" evidence="2">
    <location>
        <begin position="125"/>
        <end position="298"/>
    </location>
</feature>
<name>A0A1Y1W462_9FUNG</name>
<comment type="caution">
    <text evidence="3">The sequence shown here is derived from an EMBL/GenBank/DDBJ whole genome shotgun (WGS) entry which is preliminary data.</text>
</comment>
<evidence type="ECO:0000256" key="1">
    <source>
        <dbReference type="SAM" id="MobiDB-lite"/>
    </source>
</evidence>
<dbReference type="PANTHER" id="PTHR21539:SF0">
    <property type="entry name" value="SAGA-ASSOCIATED FACTOR 29"/>
    <property type="match status" value="1"/>
</dbReference>
<accession>A0A1Y1W462</accession>
<evidence type="ECO:0000313" key="4">
    <source>
        <dbReference type="Proteomes" id="UP000193922"/>
    </source>
</evidence>
<gene>
    <name evidence="3" type="ORF">DL89DRAFT_294105</name>
</gene>
<dbReference type="GeneID" id="63807120"/>
<dbReference type="GO" id="GO:0000124">
    <property type="term" value="C:SAGA complex"/>
    <property type="evidence" value="ECO:0007669"/>
    <property type="project" value="InterPro"/>
</dbReference>
<dbReference type="RefSeq" id="XP_040741986.1">
    <property type="nucleotide sequence ID" value="XM_040890472.1"/>
</dbReference>
<reference evidence="3 4" key="1">
    <citation type="submission" date="2016-07" db="EMBL/GenBank/DDBJ databases">
        <title>Pervasive Adenine N6-methylation of Active Genes in Fungi.</title>
        <authorList>
            <consortium name="DOE Joint Genome Institute"/>
            <person name="Mondo S.J."/>
            <person name="Dannebaum R.O."/>
            <person name="Kuo R.C."/>
            <person name="Labutti K."/>
            <person name="Haridas S."/>
            <person name="Kuo A."/>
            <person name="Salamov A."/>
            <person name="Ahrendt S.R."/>
            <person name="Lipzen A."/>
            <person name="Sullivan W."/>
            <person name="Andreopoulos W.B."/>
            <person name="Clum A."/>
            <person name="Lindquist E."/>
            <person name="Daum C."/>
            <person name="Ramamoorthy G.K."/>
            <person name="Gryganskyi A."/>
            <person name="Culley D."/>
            <person name="Magnuson J.K."/>
            <person name="James T.Y."/>
            <person name="O'Malley M.A."/>
            <person name="Stajich J.E."/>
            <person name="Spatafora J.W."/>
            <person name="Visel A."/>
            <person name="Grigoriev I.V."/>
        </authorList>
    </citation>
    <scope>NUCLEOTIDE SEQUENCE [LARGE SCALE GENOMIC DNA]</scope>
    <source>
        <strain evidence="3 4">ATCC 12442</strain>
    </source>
</reference>
<dbReference type="InterPro" id="IPR047288">
    <property type="entry name" value="Tudor_SGF29_rpt1"/>
</dbReference>
<dbReference type="AlphaFoldDB" id="A0A1Y1W462"/>